<evidence type="ECO:0000256" key="5">
    <source>
        <dbReference type="ARBA" id="ARBA00022989"/>
    </source>
</evidence>
<evidence type="ECO:0000256" key="7">
    <source>
        <dbReference type="ARBA" id="ARBA00023170"/>
    </source>
</evidence>
<dbReference type="Pfam" id="PF14752">
    <property type="entry name" value="RBP_receptor"/>
    <property type="match status" value="1"/>
</dbReference>
<keyword evidence="3" id="KW-1003">Cell membrane</keyword>
<name>A0AA89BZ93_PINIB</name>
<sequence>MIDKGINYVDYLTILRGYEQEATELLNAAKYSVFCVRVILLITLPLTFVIGVVMIVQSLANYRYLLRKLYARNYCHLTPKDEIGNSSALVGSMRYAGYQVGYIVWGFLIQFLLLTLVASILTAVIQLWSFLDTWIIDKIHALWPVLLTSFVVNIIQLLLAKFFFLQERGEQLAIENRRLFFIMTYFMFFYNIFIGLVSCLLRILKSMILGSLFIPRLDHSVLPRKFQRFDPGFHAFCGFMHVESAHTHSVIMVFISILQAESFNTLKANSEKPSLKSMMGKGIATVNGTYDMVQSKRSRKARWKWLLAYTLIQNPTLCLERKIALAKQKNESIIMTVLQDNYEATPAEEKIDIQI</sequence>
<evidence type="ECO:0000313" key="10">
    <source>
        <dbReference type="Proteomes" id="UP001186944"/>
    </source>
</evidence>
<evidence type="ECO:0000256" key="6">
    <source>
        <dbReference type="ARBA" id="ARBA00023136"/>
    </source>
</evidence>
<comment type="subcellular location">
    <subcellularLocation>
        <location evidence="1">Cell membrane</location>
        <topology evidence="1">Multi-pass membrane protein</topology>
    </subcellularLocation>
</comment>
<evidence type="ECO:0000256" key="2">
    <source>
        <dbReference type="ARBA" id="ARBA00022448"/>
    </source>
</evidence>
<evidence type="ECO:0000256" key="3">
    <source>
        <dbReference type="ARBA" id="ARBA00022475"/>
    </source>
</evidence>
<proteinExistence type="predicted"/>
<evidence type="ECO:0000256" key="1">
    <source>
        <dbReference type="ARBA" id="ARBA00004651"/>
    </source>
</evidence>
<feature type="transmembrane region" description="Helical" evidence="8">
    <location>
        <begin position="141"/>
        <end position="159"/>
    </location>
</feature>
<keyword evidence="7" id="KW-0675">Receptor</keyword>
<keyword evidence="2" id="KW-0813">Transport</keyword>
<evidence type="ECO:0000256" key="8">
    <source>
        <dbReference type="SAM" id="Phobius"/>
    </source>
</evidence>
<dbReference type="PANTHER" id="PTHR21444">
    <property type="entry name" value="COILED-COIL DOMAIN-CONTAINING PROTEIN 180"/>
    <property type="match status" value="1"/>
</dbReference>
<dbReference type="InterPro" id="IPR026612">
    <property type="entry name" value="STRA6-like"/>
</dbReference>
<organism evidence="9 10">
    <name type="scientific">Pinctada imbricata</name>
    <name type="common">Atlantic pearl-oyster</name>
    <name type="synonym">Pinctada martensii</name>
    <dbReference type="NCBI Taxonomy" id="66713"/>
    <lineage>
        <taxon>Eukaryota</taxon>
        <taxon>Metazoa</taxon>
        <taxon>Spiralia</taxon>
        <taxon>Lophotrochozoa</taxon>
        <taxon>Mollusca</taxon>
        <taxon>Bivalvia</taxon>
        <taxon>Autobranchia</taxon>
        <taxon>Pteriomorphia</taxon>
        <taxon>Pterioida</taxon>
        <taxon>Pterioidea</taxon>
        <taxon>Pteriidae</taxon>
        <taxon>Pinctada</taxon>
    </lineage>
</organism>
<dbReference type="GO" id="GO:0038023">
    <property type="term" value="F:signaling receptor activity"/>
    <property type="evidence" value="ECO:0007669"/>
    <property type="project" value="InterPro"/>
</dbReference>
<dbReference type="Proteomes" id="UP001186944">
    <property type="component" value="Unassembled WGS sequence"/>
</dbReference>
<protein>
    <recommendedName>
        <fullName evidence="11">Receptor for retinol uptake STRA6</fullName>
    </recommendedName>
</protein>
<dbReference type="GO" id="GO:0071939">
    <property type="term" value="P:vitamin A import into cell"/>
    <property type="evidence" value="ECO:0007669"/>
    <property type="project" value="TreeGrafter"/>
</dbReference>
<dbReference type="GO" id="GO:0005886">
    <property type="term" value="C:plasma membrane"/>
    <property type="evidence" value="ECO:0007669"/>
    <property type="project" value="UniProtKB-SubCell"/>
</dbReference>
<dbReference type="EMBL" id="VSWD01000008">
    <property type="protein sequence ID" value="KAK3096059.1"/>
    <property type="molecule type" value="Genomic_DNA"/>
</dbReference>
<comment type="caution">
    <text evidence="9">The sequence shown here is derived from an EMBL/GenBank/DDBJ whole genome shotgun (WGS) entry which is preliminary data.</text>
</comment>
<feature type="transmembrane region" description="Helical" evidence="8">
    <location>
        <begin position="38"/>
        <end position="60"/>
    </location>
</feature>
<dbReference type="PANTHER" id="PTHR21444:SF15">
    <property type="entry name" value="RECEPTOR FOR RETINOL UPTAKE STRA6"/>
    <property type="match status" value="1"/>
</dbReference>
<keyword evidence="5 8" id="KW-1133">Transmembrane helix</keyword>
<dbReference type="AlphaFoldDB" id="A0AA89BZ93"/>
<feature type="transmembrane region" description="Helical" evidence="8">
    <location>
        <begin position="179"/>
        <end position="204"/>
    </location>
</feature>
<evidence type="ECO:0000256" key="4">
    <source>
        <dbReference type="ARBA" id="ARBA00022692"/>
    </source>
</evidence>
<dbReference type="GO" id="GO:0034632">
    <property type="term" value="F:retinol transmembrane transporter activity"/>
    <property type="evidence" value="ECO:0007669"/>
    <property type="project" value="InterPro"/>
</dbReference>
<feature type="transmembrane region" description="Helical" evidence="8">
    <location>
        <begin position="102"/>
        <end position="129"/>
    </location>
</feature>
<keyword evidence="4 8" id="KW-0812">Transmembrane</keyword>
<evidence type="ECO:0008006" key="11">
    <source>
        <dbReference type="Google" id="ProtNLM"/>
    </source>
</evidence>
<reference evidence="9" key="1">
    <citation type="submission" date="2019-08" db="EMBL/GenBank/DDBJ databases">
        <title>The improved chromosome-level genome for the pearl oyster Pinctada fucata martensii using PacBio sequencing and Hi-C.</title>
        <authorList>
            <person name="Zheng Z."/>
        </authorList>
    </citation>
    <scope>NUCLEOTIDE SEQUENCE</scope>
    <source>
        <strain evidence="9">ZZ-2019</strain>
        <tissue evidence="9">Adductor muscle</tissue>
    </source>
</reference>
<accession>A0AA89BZ93</accession>
<keyword evidence="10" id="KW-1185">Reference proteome</keyword>
<evidence type="ECO:0000313" key="9">
    <source>
        <dbReference type="EMBL" id="KAK3096059.1"/>
    </source>
</evidence>
<gene>
    <name evidence="9" type="ORF">FSP39_022625</name>
</gene>
<keyword evidence="6 8" id="KW-0472">Membrane</keyword>